<evidence type="ECO:0000256" key="4">
    <source>
        <dbReference type="ARBA" id="ARBA00023163"/>
    </source>
</evidence>
<dbReference type="InterPro" id="IPR029016">
    <property type="entry name" value="GAF-like_dom_sf"/>
</dbReference>
<evidence type="ECO:0000259" key="6">
    <source>
        <dbReference type="Pfam" id="PF01628"/>
    </source>
</evidence>
<evidence type="ECO:0000256" key="5">
    <source>
        <dbReference type="HAMAP-Rule" id="MF_00081"/>
    </source>
</evidence>
<protein>
    <recommendedName>
        <fullName evidence="5">Heat-inducible transcription repressor HrcA</fullName>
    </recommendedName>
</protein>
<keyword evidence="2 5" id="KW-0805">Transcription regulation</keyword>
<feature type="domain" description="Heat-inducible transcription repressor HrcA C-terminal" evidence="6">
    <location>
        <begin position="115"/>
        <end position="323"/>
    </location>
</feature>
<dbReference type="PIRSF" id="PIRSF005485">
    <property type="entry name" value="HrcA"/>
    <property type="match status" value="1"/>
</dbReference>
<dbReference type="GO" id="GO:0045892">
    <property type="term" value="P:negative regulation of DNA-templated transcription"/>
    <property type="evidence" value="ECO:0007669"/>
    <property type="project" value="UniProtKB-UniRule"/>
</dbReference>
<dbReference type="NCBIfam" id="TIGR00331">
    <property type="entry name" value="hrcA"/>
    <property type="match status" value="1"/>
</dbReference>
<dbReference type="PANTHER" id="PTHR34824">
    <property type="entry name" value="HEAT-INDUCIBLE TRANSCRIPTION REPRESSOR HRCA"/>
    <property type="match status" value="1"/>
</dbReference>
<dbReference type="Gene3D" id="3.30.390.60">
    <property type="entry name" value="Heat-inducible transcription repressor hrca homolog, domain 3"/>
    <property type="match status" value="1"/>
</dbReference>
<sequence length="351" mass="40359">MSANKKVIKMSITEREKLVLNAIVNYYLNFGDTIGSRTLVKKYGIDLSSATIRNVMADLEDMGFIAKTHTSSGRIPTDKGYKYYLDELLKVEKLTKQERENIELAYENRVNELDMLLQQTSTLLSKLTTYAGIAMEPAVMIERVKKIELVHIDNFMIVAIIVLENRSVRTKKLILKEPITKEELQELAEEINERLKLEELTQTDIEDYIIGKKKLIPKVAQHYEEDGKLFINNVPSIFRDKHVNEVSEALELFNQRKDIRGIFEHIINTRNTTDGRVEVVFGDELGIRGLEDYSFVYSTYSIGDSQGVIGVIGPKRMAYSKTVGLIKYVTQEVNKVINQNQIERKEEIDER</sequence>
<evidence type="ECO:0000256" key="1">
    <source>
        <dbReference type="ARBA" id="ARBA00022491"/>
    </source>
</evidence>
<dbReference type="InterPro" id="IPR036390">
    <property type="entry name" value="WH_DNA-bd_sf"/>
</dbReference>
<dbReference type="Gene3D" id="3.30.450.40">
    <property type="match status" value="1"/>
</dbReference>
<accession>A0A414Q068</accession>
<dbReference type="PANTHER" id="PTHR34824:SF1">
    <property type="entry name" value="HEAT-INDUCIBLE TRANSCRIPTION REPRESSOR HRCA"/>
    <property type="match status" value="1"/>
</dbReference>
<evidence type="ECO:0000256" key="2">
    <source>
        <dbReference type="ARBA" id="ARBA00023015"/>
    </source>
</evidence>
<dbReference type="HAMAP" id="MF_00081">
    <property type="entry name" value="HrcA"/>
    <property type="match status" value="1"/>
</dbReference>
<gene>
    <name evidence="5 7" type="primary">hrcA</name>
    <name evidence="7" type="ORF">DW663_01720</name>
</gene>
<dbReference type="SUPFAM" id="SSF55781">
    <property type="entry name" value="GAF domain-like"/>
    <property type="match status" value="1"/>
</dbReference>
<keyword evidence="3 5" id="KW-0346">Stress response</keyword>
<evidence type="ECO:0000256" key="3">
    <source>
        <dbReference type="ARBA" id="ARBA00023016"/>
    </source>
</evidence>
<proteinExistence type="inferred from homology"/>
<keyword evidence="4 5" id="KW-0804">Transcription</keyword>
<dbReference type="GO" id="GO:0003677">
    <property type="term" value="F:DNA binding"/>
    <property type="evidence" value="ECO:0007669"/>
    <property type="project" value="InterPro"/>
</dbReference>
<dbReference type="InterPro" id="IPR021153">
    <property type="entry name" value="HrcA_C"/>
</dbReference>
<evidence type="ECO:0000313" key="8">
    <source>
        <dbReference type="Proteomes" id="UP000284676"/>
    </source>
</evidence>
<comment type="caution">
    <text evidence="7">The sequence shown here is derived from an EMBL/GenBank/DDBJ whole genome shotgun (WGS) entry which is preliminary data.</text>
</comment>
<dbReference type="AlphaFoldDB" id="A0A414Q068"/>
<reference evidence="7 8" key="1">
    <citation type="submission" date="2018-08" db="EMBL/GenBank/DDBJ databases">
        <title>A genome reference for cultivated species of the human gut microbiota.</title>
        <authorList>
            <person name="Zou Y."/>
            <person name="Xue W."/>
            <person name="Luo G."/>
        </authorList>
    </citation>
    <scope>NUCLEOTIDE SEQUENCE [LARGE SCALE GENOMIC DNA]</scope>
    <source>
        <strain evidence="7 8">AM25-1</strain>
    </source>
</reference>
<dbReference type="Proteomes" id="UP000284676">
    <property type="component" value="Unassembled WGS sequence"/>
</dbReference>
<organism evidence="7 8">
    <name type="scientific">Fusobacterium mortiferum</name>
    <dbReference type="NCBI Taxonomy" id="850"/>
    <lineage>
        <taxon>Bacteria</taxon>
        <taxon>Fusobacteriati</taxon>
        <taxon>Fusobacteriota</taxon>
        <taxon>Fusobacteriia</taxon>
        <taxon>Fusobacteriales</taxon>
        <taxon>Fusobacteriaceae</taxon>
        <taxon>Fusobacterium</taxon>
    </lineage>
</organism>
<name>A0A414Q068_FUSMR</name>
<evidence type="ECO:0000313" key="7">
    <source>
        <dbReference type="EMBL" id="RHF74208.1"/>
    </source>
</evidence>
<dbReference type="InterPro" id="IPR036388">
    <property type="entry name" value="WH-like_DNA-bd_sf"/>
</dbReference>
<comment type="function">
    <text evidence="5">Negative regulator of class I heat shock genes (grpE-dnaK-dnaJ and groELS operons). Prevents heat-shock induction of these operons.</text>
</comment>
<dbReference type="Gene3D" id="1.10.10.10">
    <property type="entry name" value="Winged helix-like DNA-binding domain superfamily/Winged helix DNA-binding domain"/>
    <property type="match status" value="1"/>
</dbReference>
<keyword evidence="1 5" id="KW-0678">Repressor</keyword>
<comment type="similarity">
    <text evidence="5">Belongs to the HrcA family.</text>
</comment>
<dbReference type="InterPro" id="IPR023120">
    <property type="entry name" value="WHTH_transcript_rep_HrcA_IDD"/>
</dbReference>
<dbReference type="SUPFAM" id="SSF46785">
    <property type="entry name" value="Winged helix' DNA-binding domain"/>
    <property type="match status" value="1"/>
</dbReference>
<dbReference type="EMBL" id="QRHL01000002">
    <property type="protein sequence ID" value="RHF74208.1"/>
    <property type="molecule type" value="Genomic_DNA"/>
</dbReference>
<dbReference type="InterPro" id="IPR002571">
    <property type="entry name" value="HrcA"/>
</dbReference>
<dbReference type="Pfam" id="PF01628">
    <property type="entry name" value="HrcA"/>
    <property type="match status" value="1"/>
</dbReference>